<dbReference type="GO" id="GO:0042602">
    <property type="term" value="F:riboflavin reductase (NADPH) activity"/>
    <property type="evidence" value="ECO:0007669"/>
    <property type="project" value="TreeGrafter"/>
</dbReference>
<dbReference type="Gene3D" id="2.30.110.10">
    <property type="entry name" value="Electron Transport, Fmn-binding Protein, Chain A"/>
    <property type="match status" value="1"/>
</dbReference>
<dbReference type="Proteomes" id="UP001151088">
    <property type="component" value="Unassembled WGS sequence"/>
</dbReference>
<feature type="domain" description="Flavin reductase like" evidence="2">
    <location>
        <begin position="20"/>
        <end position="163"/>
    </location>
</feature>
<evidence type="ECO:0000256" key="1">
    <source>
        <dbReference type="ARBA" id="ARBA00023002"/>
    </source>
</evidence>
<keyword evidence="4" id="KW-1185">Reference proteome</keyword>
<evidence type="ECO:0000313" key="4">
    <source>
        <dbReference type="Proteomes" id="UP001151088"/>
    </source>
</evidence>
<dbReference type="PANTHER" id="PTHR30466">
    <property type="entry name" value="FLAVIN REDUCTASE"/>
    <property type="match status" value="1"/>
</dbReference>
<dbReference type="SUPFAM" id="SSF50475">
    <property type="entry name" value="FMN-binding split barrel"/>
    <property type="match status" value="1"/>
</dbReference>
<evidence type="ECO:0000259" key="2">
    <source>
        <dbReference type="SMART" id="SM00903"/>
    </source>
</evidence>
<dbReference type="SMART" id="SM00903">
    <property type="entry name" value="Flavin_Reduct"/>
    <property type="match status" value="1"/>
</dbReference>
<accession>A0A9X2T192</accession>
<gene>
    <name evidence="3" type="ORF">NVS89_06615</name>
</gene>
<dbReference type="InterPro" id="IPR050268">
    <property type="entry name" value="NADH-dep_flavin_reductase"/>
</dbReference>
<proteinExistence type="predicted"/>
<keyword evidence="1" id="KW-0560">Oxidoreductase</keyword>
<reference evidence="3" key="1">
    <citation type="submission" date="2022-08" db="EMBL/GenBank/DDBJ databases">
        <authorList>
            <person name="Li F."/>
        </authorList>
    </citation>
    <scope>NUCLEOTIDE SEQUENCE</scope>
    <source>
        <strain evidence="3">MQZ15Z-1</strain>
    </source>
</reference>
<dbReference type="EMBL" id="JANTHZ010000002">
    <property type="protein sequence ID" value="MCS0494765.1"/>
    <property type="molecule type" value="Genomic_DNA"/>
</dbReference>
<name>A0A9X2T192_9HYPH</name>
<sequence>MSETLTFANAISPGELRTFAGHFATGVAVVTTTDPGGALHGVTITAVTSLSLEPPLFLICLDQRSNTLAALLESGHFVLHFLSREQAAISRVFASKQSDKFAEIRHRPGRRGSPIIEDVVAAAECSIREVCPGGDHSIIIGAVDHVHVHGGEPLLYHRGAYAALECERKVA</sequence>
<dbReference type="PANTHER" id="PTHR30466:SF1">
    <property type="entry name" value="FMN REDUCTASE (NADH) RUTF"/>
    <property type="match status" value="1"/>
</dbReference>
<evidence type="ECO:0000313" key="3">
    <source>
        <dbReference type="EMBL" id="MCS0494765.1"/>
    </source>
</evidence>
<dbReference type="AlphaFoldDB" id="A0A9X2T192"/>
<comment type="caution">
    <text evidence="3">The sequence shown here is derived from an EMBL/GenBank/DDBJ whole genome shotgun (WGS) entry which is preliminary data.</text>
</comment>
<protein>
    <submittedName>
        <fullName evidence="3">Flavin reductase family protein</fullName>
    </submittedName>
</protein>
<dbReference type="GO" id="GO:0010181">
    <property type="term" value="F:FMN binding"/>
    <property type="evidence" value="ECO:0007669"/>
    <property type="project" value="InterPro"/>
</dbReference>
<dbReference type="InterPro" id="IPR012349">
    <property type="entry name" value="Split_barrel_FMN-bd"/>
</dbReference>
<dbReference type="InterPro" id="IPR002563">
    <property type="entry name" value="Flavin_Rdtase-like_dom"/>
</dbReference>
<dbReference type="RefSeq" id="WP_258731802.1">
    <property type="nucleotide sequence ID" value="NZ_JANTHZ010000002.1"/>
</dbReference>
<dbReference type="Pfam" id="PF01613">
    <property type="entry name" value="Flavin_Reduct"/>
    <property type="match status" value="1"/>
</dbReference>
<organism evidence="3 4">
    <name type="scientific">Ancylobacter mangrovi</name>
    <dbReference type="NCBI Taxonomy" id="2972472"/>
    <lineage>
        <taxon>Bacteria</taxon>
        <taxon>Pseudomonadati</taxon>
        <taxon>Pseudomonadota</taxon>
        <taxon>Alphaproteobacteria</taxon>
        <taxon>Hyphomicrobiales</taxon>
        <taxon>Xanthobacteraceae</taxon>
        <taxon>Ancylobacter</taxon>
    </lineage>
</organism>